<dbReference type="AlphaFoldDB" id="A0A9X1R9F4"/>
<feature type="region of interest" description="Disordered" evidence="1">
    <location>
        <begin position="1"/>
        <end position="20"/>
    </location>
</feature>
<dbReference type="RefSeq" id="WP_237890115.1">
    <property type="nucleotide sequence ID" value="NZ_JAKLTY010000004.1"/>
</dbReference>
<gene>
    <name evidence="2" type="ORF">L6654_08520</name>
</gene>
<accession>A0A9X1R9F4</accession>
<protein>
    <submittedName>
        <fullName evidence="2">Uncharacterized protein</fullName>
    </submittedName>
</protein>
<organism evidence="2 3">
    <name type="scientific">Bradyrhizobium zhengyangense</name>
    <dbReference type="NCBI Taxonomy" id="2911009"/>
    <lineage>
        <taxon>Bacteria</taxon>
        <taxon>Pseudomonadati</taxon>
        <taxon>Pseudomonadota</taxon>
        <taxon>Alphaproteobacteria</taxon>
        <taxon>Hyphomicrobiales</taxon>
        <taxon>Nitrobacteraceae</taxon>
        <taxon>Bradyrhizobium</taxon>
    </lineage>
</organism>
<dbReference type="EMBL" id="JAKLTY010000004">
    <property type="protein sequence ID" value="MCG2626664.1"/>
    <property type="molecule type" value="Genomic_DNA"/>
</dbReference>
<sequence length="89" mass="9756">MSTEIITRGGARKGLPDVRKSKNLPMEAQTVRYAVIYERAKTGRFTVLDMTTHEPATLGPNRRTLTALSHSTADILAAKMNANEPLDTS</sequence>
<proteinExistence type="predicted"/>
<reference evidence="2" key="1">
    <citation type="submission" date="2022-01" db="EMBL/GenBank/DDBJ databases">
        <title>Genome sequnece data of strain Bradyrhizobium sp. nov.</title>
        <authorList>
            <person name="Zhang J."/>
        </authorList>
    </citation>
    <scope>NUCLEOTIDE SEQUENCE</scope>
    <source>
        <strain evidence="2">WYCCWR 13023</strain>
    </source>
</reference>
<comment type="caution">
    <text evidence="2">The sequence shown here is derived from an EMBL/GenBank/DDBJ whole genome shotgun (WGS) entry which is preliminary data.</text>
</comment>
<evidence type="ECO:0000256" key="1">
    <source>
        <dbReference type="SAM" id="MobiDB-lite"/>
    </source>
</evidence>
<evidence type="ECO:0000313" key="2">
    <source>
        <dbReference type="EMBL" id="MCG2626664.1"/>
    </source>
</evidence>
<dbReference type="Proteomes" id="UP001139054">
    <property type="component" value="Unassembled WGS sequence"/>
</dbReference>
<name>A0A9X1R9F4_9BRAD</name>
<evidence type="ECO:0000313" key="3">
    <source>
        <dbReference type="Proteomes" id="UP001139054"/>
    </source>
</evidence>